<sequence>MHRRALRLGPHEWKAPVERNALIRCKGANLKGKNHREPMREQKLLKTGFRSDRHTIRATEDHNVDQNPNIYSSYIVNNITRINPTRYSYI</sequence>
<evidence type="ECO:0000313" key="2">
    <source>
        <dbReference type="Proteomes" id="UP001066276"/>
    </source>
</evidence>
<name>A0AAV7MV84_PLEWA</name>
<dbReference type="Proteomes" id="UP001066276">
    <property type="component" value="Chromosome 9"/>
</dbReference>
<proteinExistence type="predicted"/>
<keyword evidence="2" id="KW-1185">Reference proteome</keyword>
<evidence type="ECO:0000313" key="1">
    <source>
        <dbReference type="EMBL" id="KAJ1105903.1"/>
    </source>
</evidence>
<dbReference type="AlphaFoldDB" id="A0AAV7MV84"/>
<comment type="caution">
    <text evidence="1">The sequence shown here is derived from an EMBL/GenBank/DDBJ whole genome shotgun (WGS) entry which is preliminary data.</text>
</comment>
<reference evidence="1" key="1">
    <citation type="journal article" date="2022" name="bioRxiv">
        <title>Sequencing and chromosome-scale assembly of the giantPleurodeles waltlgenome.</title>
        <authorList>
            <person name="Brown T."/>
            <person name="Elewa A."/>
            <person name="Iarovenko S."/>
            <person name="Subramanian E."/>
            <person name="Araus A.J."/>
            <person name="Petzold A."/>
            <person name="Susuki M."/>
            <person name="Suzuki K.-i.T."/>
            <person name="Hayashi T."/>
            <person name="Toyoda A."/>
            <person name="Oliveira C."/>
            <person name="Osipova E."/>
            <person name="Leigh N.D."/>
            <person name="Simon A."/>
            <person name="Yun M.H."/>
        </authorList>
    </citation>
    <scope>NUCLEOTIDE SEQUENCE</scope>
    <source>
        <strain evidence="1">20211129_DDA</strain>
        <tissue evidence="1">Liver</tissue>
    </source>
</reference>
<protein>
    <submittedName>
        <fullName evidence="1">Uncharacterized protein</fullName>
    </submittedName>
</protein>
<accession>A0AAV7MV84</accession>
<dbReference type="EMBL" id="JANPWB010000013">
    <property type="protein sequence ID" value="KAJ1105903.1"/>
    <property type="molecule type" value="Genomic_DNA"/>
</dbReference>
<organism evidence="1 2">
    <name type="scientific">Pleurodeles waltl</name>
    <name type="common">Iberian ribbed newt</name>
    <dbReference type="NCBI Taxonomy" id="8319"/>
    <lineage>
        <taxon>Eukaryota</taxon>
        <taxon>Metazoa</taxon>
        <taxon>Chordata</taxon>
        <taxon>Craniata</taxon>
        <taxon>Vertebrata</taxon>
        <taxon>Euteleostomi</taxon>
        <taxon>Amphibia</taxon>
        <taxon>Batrachia</taxon>
        <taxon>Caudata</taxon>
        <taxon>Salamandroidea</taxon>
        <taxon>Salamandridae</taxon>
        <taxon>Pleurodelinae</taxon>
        <taxon>Pleurodeles</taxon>
    </lineage>
</organism>
<gene>
    <name evidence="1" type="ORF">NDU88_003306</name>
</gene>